<organism evidence="2 3">
    <name type="scientific">Streblomastix strix</name>
    <dbReference type="NCBI Taxonomy" id="222440"/>
    <lineage>
        <taxon>Eukaryota</taxon>
        <taxon>Metamonada</taxon>
        <taxon>Preaxostyla</taxon>
        <taxon>Oxymonadida</taxon>
        <taxon>Streblomastigidae</taxon>
        <taxon>Streblomastix</taxon>
    </lineage>
</organism>
<evidence type="ECO:0000256" key="1">
    <source>
        <dbReference type="SAM" id="SignalP"/>
    </source>
</evidence>
<evidence type="ECO:0000313" key="3">
    <source>
        <dbReference type="Proteomes" id="UP000324800"/>
    </source>
</evidence>
<accession>A0A5J4UN06</accession>
<feature type="chain" id="PRO_5023929559" evidence="1">
    <location>
        <begin position="23"/>
        <end position="97"/>
    </location>
</feature>
<dbReference type="AlphaFoldDB" id="A0A5J4UN06"/>
<protein>
    <submittedName>
        <fullName evidence="2">Uncharacterized protein</fullName>
    </submittedName>
</protein>
<sequence length="97" mass="10494">MRHIKSLTLLLFLVLVFSVLNSLDNPPAHRELLLVRVAVQASLLLAPKELIQAIASNYVLAFTQYNSTFASFTVADVPFIILAMAGDQLSGYSSGSA</sequence>
<gene>
    <name evidence="2" type="ORF">EZS28_032921</name>
</gene>
<proteinExistence type="predicted"/>
<feature type="signal peptide" evidence="1">
    <location>
        <begin position="1"/>
        <end position="22"/>
    </location>
</feature>
<name>A0A5J4UN06_9EUKA</name>
<dbReference type="EMBL" id="SNRW01014356">
    <property type="protein sequence ID" value="KAA6371554.1"/>
    <property type="molecule type" value="Genomic_DNA"/>
</dbReference>
<evidence type="ECO:0000313" key="2">
    <source>
        <dbReference type="EMBL" id="KAA6371554.1"/>
    </source>
</evidence>
<reference evidence="2 3" key="1">
    <citation type="submission" date="2019-03" db="EMBL/GenBank/DDBJ databases">
        <title>Single cell metagenomics reveals metabolic interactions within the superorganism composed of flagellate Streblomastix strix and complex community of Bacteroidetes bacteria on its surface.</title>
        <authorList>
            <person name="Treitli S.C."/>
            <person name="Kolisko M."/>
            <person name="Husnik F."/>
            <person name="Keeling P."/>
            <person name="Hampl V."/>
        </authorList>
    </citation>
    <scope>NUCLEOTIDE SEQUENCE [LARGE SCALE GENOMIC DNA]</scope>
    <source>
        <strain evidence="2">ST1C</strain>
    </source>
</reference>
<comment type="caution">
    <text evidence="2">The sequence shown here is derived from an EMBL/GenBank/DDBJ whole genome shotgun (WGS) entry which is preliminary data.</text>
</comment>
<keyword evidence="1" id="KW-0732">Signal</keyword>
<dbReference type="Proteomes" id="UP000324800">
    <property type="component" value="Unassembled WGS sequence"/>
</dbReference>